<comment type="similarity">
    <text evidence="1">Belongs to the RutC family.</text>
</comment>
<proteinExistence type="inferred from homology"/>
<dbReference type="SUPFAM" id="SSF55298">
    <property type="entry name" value="YjgF-like"/>
    <property type="match status" value="1"/>
</dbReference>
<dbReference type="NCBIfam" id="TIGR00004">
    <property type="entry name" value="Rid family detoxifying hydrolase"/>
    <property type="match status" value="1"/>
</dbReference>
<dbReference type="Proteomes" id="UP000005709">
    <property type="component" value="Unassembled WGS sequence"/>
</dbReference>
<dbReference type="PROSITE" id="PS01094">
    <property type="entry name" value="UPF0076"/>
    <property type="match status" value="1"/>
</dbReference>
<sequence>MQIISTPDAAQAIGPYSQAIKAGGFIFTSGQIALKPDGEFVAGGVEAQTRQVLQNLAAILKEAGATLQDAVKTTIFLADMGDFAAVNEIYAAAFGEHKPARSTVQVAKLPKGALVEIEVIALARA</sequence>
<dbReference type="InterPro" id="IPR019897">
    <property type="entry name" value="RidA_CS"/>
</dbReference>
<name>C8PJA1_9BACT</name>
<dbReference type="EMBL" id="ACYG01000027">
    <property type="protein sequence ID" value="EEV17006.1"/>
    <property type="molecule type" value="Genomic_DNA"/>
</dbReference>
<dbReference type="GO" id="GO:0019239">
    <property type="term" value="F:deaminase activity"/>
    <property type="evidence" value="ECO:0007669"/>
    <property type="project" value="TreeGrafter"/>
</dbReference>
<evidence type="ECO:0000313" key="2">
    <source>
        <dbReference type="EMBL" id="EEV17006.1"/>
    </source>
</evidence>
<dbReference type="RefSeq" id="WP_005871936.1">
    <property type="nucleotide sequence ID" value="NZ_ACYG01000027.1"/>
</dbReference>
<reference evidence="2 3" key="1">
    <citation type="submission" date="2009-07" db="EMBL/GenBank/DDBJ databases">
        <authorList>
            <person name="Madupu R."/>
            <person name="Sebastian Y."/>
            <person name="Durkin A.S."/>
            <person name="Torralba M."/>
            <person name="Methe B."/>
            <person name="Sutton G.G."/>
            <person name="Strausberg R.L."/>
            <person name="Nelson K.E."/>
        </authorList>
    </citation>
    <scope>NUCLEOTIDE SEQUENCE [LARGE SCALE GENOMIC DNA]</scope>
    <source>
        <strain evidence="2 3">RM3268</strain>
    </source>
</reference>
<dbReference type="AlphaFoldDB" id="C8PJA1"/>
<dbReference type="InterPro" id="IPR035959">
    <property type="entry name" value="RutC-like_sf"/>
</dbReference>
<comment type="caution">
    <text evidence="2">The sequence shown here is derived from an EMBL/GenBank/DDBJ whole genome shotgun (WGS) entry which is preliminary data.</text>
</comment>
<dbReference type="STRING" id="824.CGRAC_0876"/>
<accession>C8PJA1</accession>
<dbReference type="CDD" id="cd00448">
    <property type="entry name" value="YjgF_YER057c_UK114_family"/>
    <property type="match status" value="1"/>
</dbReference>
<organism evidence="2 3">
    <name type="scientific">Campylobacter gracilis RM3268</name>
    <dbReference type="NCBI Taxonomy" id="553220"/>
    <lineage>
        <taxon>Bacteria</taxon>
        <taxon>Pseudomonadati</taxon>
        <taxon>Campylobacterota</taxon>
        <taxon>Epsilonproteobacteria</taxon>
        <taxon>Campylobacterales</taxon>
        <taxon>Campylobacteraceae</taxon>
        <taxon>Campylobacter</taxon>
    </lineage>
</organism>
<gene>
    <name evidence="2" type="ORF">CAMGR0001_1300</name>
</gene>
<protein>
    <submittedName>
        <fullName evidence="2">Putative endoribonuclease L-PSP</fullName>
    </submittedName>
</protein>
<dbReference type="GO" id="GO:0005829">
    <property type="term" value="C:cytosol"/>
    <property type="evidence" value="ECO:0007669"/>
    <property type="project" value="TreeGrafter"/>
</dbReference>
<dbReference type="InterPro" id="IPR006056">
    <property type="entry name" value="RidA"/>
</dbReference>
<dbReference type="PANTHER" id="PTHR11803:SF58">
    <property type="entry name" value="PROTEIN HMF1-RELATED"/>
    <property type="match status" value="1"/>
</dbReference>
<dbReference type="FunFam" id="3.30.1330.40:FF:000001">
    <property type="entry name" value="L-PSP family endoribonuclease"/>
    <property type="match status" value="1"/>
</dbReference>
<dbReference type="Pfam" id="PF01042">
    <property type="entry name" value="Ribonuc_L-PSP"/>
    <property type="match status" value="1"/>
</dbReference>
<evidence type="ECO:0000256" key="1">
    <source>
        <dbReference type="ARBA" id="ARBA00010552"/>
    </source>
</evidence>
<keyword evidence="3" id="KW-1185">Reference proteome</keyword>
<dbReference type="OrthoDB" id="9808943at2"/>
<dbReference type="PANTHER" id="PTHR11803">
    <property type="entry name" value="2-IMINOBUTANOATE/2-IMINOPROPANOATE DEAMINASE RIDA"/>
    <property type="match status" value="1"/>
</dbReference>
<dbReference type="eggNOG" id="COG0251">
    <property type="taxonomic scope" value="Bacteria"/>
</dbReference>
<dbReference type="InterPro" id="IPR006175">
    <property type="entry name" value="YjgF/YER057c/UK114"/>
</dbReference>
<dbReference type="Gene3D" id="3.30.1330.40">
    <property type="entry name" value="RutC-like"/>
    <property type="match status" value="1"/>
</dbReference>
<evidence type="ECO:0000313" key="3">
    <source>
        <dbReference type="Proteomes" id="UP000005709"/>
    </source>
</evidence>